<keyword evidence="5 9" id="KW-0798">TonB box</keyword>
<dbReference type="Pfam" id="PF13715">
    <property type="entry name" value="CarbopepD_reg_2"/>
    <property type="match status" value="1"/>
</dbReference>
<comment type="similarity">
    <text evidence="8 9">Belongs to the TonB-dependent receptor family.</text>
</comment>
<evidence type="ECO:0000259" key="11">
    <source>
        <dbReference type="Pfam" id="PF07715"/>
    </source>
</evidence>
<evidence type="ECO:0000256" key="1">
    <source>
        <dbReference type="ARBA" id="ARBA00004571"/>
    </source>
</evidence>
<keyword evidence="6 8" id="KW-0472">Membrane</keyword>
<name>A0A419WAC5_9BACT</name>
<protein>
    <submittedName>
        <fullName evidence="12">Iron complex outermembrane receptor protein</fullName>
    </submittedName>
</protein>
<dbReference type="PROSITE" id="PS52016">
    <property type="entry name" value="TONB_DEPENDENT_REC_3"/>
    <property type="match status" value="1"/>
</dbReference>
<keyword evidence="4 8" id="KW-0812">Transmembrane</keyword>
<evidence type="ECO:0000313" key="12">
    <source>
        <dbReference type="EMBL" id="RKD92403.1"/>
    </source>
</evidence>
<dbReference type="SUPFAM" id="SSF56935">
    <property type="entry name" value="Porins"/>
    <property type="match status" value="1"/>
</dbReference>
<dbReference type="InterPro" id="IPR039426">
    <property type="entry name" value="TonB-dep_rcpt-like"/>
</dbReference>
<reference evidence="12 13" key="1">
    <citation type="submission" date="2018-09" db="EMBL/GenBank/DDBJ databases">
        <title>Genomic Encyclopedia of Archaeal and Bacterial Type Strains, Phase II (KMG-II): from individual species to whole genera.</title>
        <authorList>
            <person name="Goeker M."/>
        </authorList>
    </citation>
    <scope>NUCLEOTIDE SEQUENCE [LARGE SCALE GENOMIC DNA]</scope>
    <source>
        <strain evidence="12 13">DSM 27148</strain>
    </source>
</reference>
<evidence type="ECO:0000259" key="10">
    <source>
        <dbReference type="Pfam" id="PF00593"/>
    </source>
</evidence>
<feature type="domain" description="TonB-dependent receptor-like beta-barrel" evidence="10">
    <location>
        <begin position="499"/>
        <end position="1046"/>
    </location>
</feature>
<feature type="domain" description="TonB-dependent receptor plug" evidence="11">
    <location>
        <begin position="211"/>
        <end position="337"/>
    </location>
</feature>
<dbReference type="InterPro" id="IPR023997">
    <property type="entry name" value="TonB-dep_OMP_SusC/RagA_CS"/>
</dbReference>
<dbReference type="GO" id="GO:0009279">
    <property type="term" value="C:cell outer membrane"/>
    <property type="evidence" value="ECO:0007669"/>
    <property type="project" value="UniProtKB-SubCell"/>
</dbReference>
<keyword evidence="3 8" id="KW-1134">Transmembrane beta strand</keyword>
<accession>A0A419WAC5</accession>
<dbReference type="InterPro" id="IPR012910">
    <property type="entry name" value="Plug_dom"/>
</dbReference>
<evidence type="ECO:0000256" key="5">
    <source>
        <dbReference type="ARBA" id="ARBA00023077"/>
    </source>
</evidence>
<dbReference type="InterPro" id="IPR023996">
    <property type="entry name" value="TonB-dep_OMP_SusC/RagA"/>
</dbReference>
<dbReference type="InterPro" id="IPR036942">
    <property type="entry name" value="Beta-barrel_TonB_sf"/>
</dbReference>
<organism evidence="12 13">
    <name type="scientific">Mangrovibacterium diazotrophicum</name>
    <dbReference type="NCBI Taxonomy" id="1261403"/>
    <lineage>
        <taxon>Bacteria</taxon>
        <taxon>Pseudomonadati</taxon>
        <taxon>Bacteroidota</taxon>
        <taxon>Bacteroidia</taxon>
        <taxon>Marinilabiliales</taxon>
        <taxon>Prolixibacteraceae</taxon>
        <taxon>Mangrovibacterium</taxon>
    </lineage>
</organism>
<keyword evidence="12" id="KW-0675">Receptor</keyword>
<dbReference type="AlphaFoldDB" id="A0A419WAC5"/>
<evidence type="ECO:0000256" key="8">
    <source>
        <dbReference type="PROSITE-ProRule" id="PRU01360"/>
    </source>
</evidence>
<dbReference type="EMBL" id="RAPN01000001">
    <property type="protein sequence ID" value="RKD92403.1"/>
    <property type="molecule type" value="Genomic_DNA"/>
</dbReference>
<keyword evidence="7 8" id="KW-0998">Cell outer membrane</keyword>
<dbReference type="OrthoDB" id="9768177at2"/>
<keyword evidence="13" id="KW-1185">Reference proteome</keyword>
<dbReference type="Pfam" id="PF00593">
    <property type="entry name" value="TonB_dep_Rec_b-barrel"/>
    <property type="match status" value="1"/>
</dbReference>
<dbReference type="InterPro" id="IPR037066">
    <property type="entry name" value="Plug_dom_sf"/>
</dbReference>
<evidence type="ECO:0000313" key="13">
    <source>
        <dbReference type="Proteomes" id="UP000283387"/>
    </source>
</evidence>
<dbReference type="RefSeq" id="WP_120273615.1">
    <property type="nucleotide sequence ID" value="NZ_RAPN01000001.1"/>
</dbReference>
<sequence length="1092" mass="119950">MCSKLNHFAFKATLFLLFSLVSIPYGWSGTATKTNRSINLKIENGRLTDIFERLESETSYKFSYGQGVIADKQTYSIDHRNQELEVVMDDLAAKAKLSYNIAGQLVMVKKLANPDEEQKSVKTARGRVVDENGESLPGVNIVEKGTTNGTVTDLDGNYTINLSGKSQILVFSFIGLESQEIIASETLNVTMKAESKGLDEVVVVGYGSQEKKDVTGAIATIEPKDFKQGITTSADNLLQGKVAGVRIINSSGEPGGGVDVQIRGLGSIRSGSTPLFVVDGVPLSNNDVTPTGGSIGFGSSSAKNPLNFLNTSDIESINVLKDASAAAIYGARGSNGVVLITTKKGKKGEGTISVNSYAAVSELPKKIDLLSADEYREAVGDESSYNHGSGTDWQDEVFRQAITTNTELSFSKQTKSGSYYASVGHIDQEGIIENSSFKRISARLNAEESFLPDNRLKVKLNLAVSQMNETGVPSSDDAGSNGQLITHMLMANPTQSVFDSEGNYTNFNLTQNFNPMYLLYLYEDETNTLRTIGNIEASFRIFKGLTYKINYAVDRSTSERNTTYYKNETIINPNGVFAQSNLDNSSELIEHYLTWAFTSGQHKLDVLGGFSYQKFKAEETGFSVEGLEEKGVGIKPKYNPDYTSYTSSDISGSAQENELQSYFARANYTFASKYMLTASLRADGSTRFGEDKKYGYFPSFALGWNLSEENFMKNQSVFDNLKMRLSWGQTGNQEVPNKITKASYSLSSGNGYNLVDGTVTNGITVNRTANPDLHWEVVTQYDFGFDFELLNGKLYGSLDYYNKTTTDAILNITAPVLSPTDDVWKNVDAKIINKGVEFTLGYHIIKHKDLSWSVDINGTTLANKIKDLPVSEMYSGSISGPGQSGVMANIYKSNYEIGSFYLLKQLGFDEDGAEIYQDSNNDGSIDSDDRVIVEGALPNFMYGLNSQLNWKSFDFSFSIIGQSGAYLFNNTNFTATNINNLQSDRNVLKEYYNSGADSGNSPQISTYYLEKSDFVRLNSARLGYNLNTSKIKWLSGLTVYVTGQNLLTITKYNGFDPLANSNKESDGNQSVGIDYTSYPNARTYMLGLTLKL</sequence>
<dbReference type="FunFam" id="2.170.130.10:FF:000008">
    <property type="entry name" value="SusC/RagA family TonB-linked outer membrane protein"/>
    <property type="match status" value="1"/>
</dbReference>
<dbReference type="NCBIfam" id="TIGR04057">
    <property type="entry name" value="SusC_RagA_signa"/>
    <property type="match status" value="1"/>
</dbReference>
<dbReference type="InterPro" id="IPR000531">
    <property type="entry name" value="Beta-barrel_TonB"/>
</dbReference>
<gene>
    <name evidence="12" type="ORF">BC643_2774</name>
</gene>
<evidence type="ECO:0000256" key="4">
    <source>
        <dbReference type="ARBA" id="ARBA00022692"/>
    </source>
</evidence>
<evidence type="ECO:0000256" key="9">
    <source>
        <dbReference type="RuleBase" id="RU003357"/>
    </source>
</evidence>
<dbReference type="Proteomes" id="UP000283387">
    <property type="component" value="Unassembled WGS sequence"/>
</dbReference>
<comment type="subcellular location">
    <subcellularLocation>
        <location evidence="1 8">Cell outer membrane</location>
        <topology evidence="1 8">Multi-pass membrane protein</topology>
    </subcellularLocation>
</comment>
<evidence type="ECO:0000256" key="6">
    <source>
        <dbReference type="ARBA" id="ARBA00023136"/>
    </source>
</evidence>
<dbReference type="Gene3D" id="2.60.40.1120">
    <property type="entry name" value="Carboxypeptidase-like, regulatory domain"/>
    <property type="match status" value="1"/>
</dbReference>
<dbReference type="Gene3D" id="2.40.170.20">
    <property type="entry name" value="TonB-dependent receptor, beta-barrel domain"/>
    <property type="match status" value="1"/>
</dbReference>
<dbReference type="Gene3D" id="2.170.130.10">
    <property type="entry name" value="TonB-dependent receptor, plug domain"/>
    <property type="match status" value="1"/>
</dbReference>
<dbReference type="Pfam" id="PF07715">
    <property type="entry name" value="Plug"/>
    <property type="match status" value="1"/>
</dbReference>
<dbReference type="SUPFAM" id="SSF49464">
    <property type="entry name" value="Carboxypeptidase regulatory domain-like"/>
    <property type="match status" value="1"/>
</dbReference>
<evidence type="ECO:0000256" key="3">
    <source>
        <dbReference type="ARBA" id="ARBA00022452"/>
    </source>
</evidence>
<evidence type="ECO:0000256" key="2">
    <source>
        <dbReference type="ARBA" id="ARBA00022448"/>
    </source>
</evidence>
<evidence type="ECO:0000256" key="7">
    <source>
        <dbReference type="ARBA" id="ARBA00023237"/>
    </source>
</evidence>
<comment type="caution">
    <text evidence="12">The sequence shown here is derived from an EMBL/GenBank/DDBJ whole genome shotgun (WGS) entry which is preliminary data.</text>
</comment>
<dbReference type="NCBIfam" id="TIGR04056">
    <property type="entry name" value="OMP_RagA_SusC"/>
    <property type="match status" value="1"/>
</dbReference>
<proteinExistence type="inferred from homology"/>
<keyword evidence="2 8" id="KW-0813">Transport</keyword>
<dbReference type="InterPro" id="IPR008969">
    <property type="entry name" value="CarboxyPept-like_regulatory"/>
</dbReference>